<dbReference type="Gene3D" id="2.40.70.10">
    <property type="entry name" value="Acid Proteases"/>
    <property type="match status" value="1"/>
</dbReference>
<dbReference type="InterPro" id="IPR021109">
    <property type="entry name" value="Peptidase_aspartic_dom_sf"/>
</dbReference>
<dbReference type="InterPro" id="IPR043502">
    <property type="entry name" value="DNA/RNA_pol_sf"/>
</dbReference>
<feature type="compositionally biased region" description="Pro residues" evidence="1">
    <location>
        <begin position="118"/>
        <end position="132"/>
    </location>
</feature>
<feature type="compositionally biased region" description="Acidic residues" evidence="1">
    <location>
        <begin position="192"/>
        <end position="210"/>
    </location>
</feature>
<name>A0ABQ5A9V6_9ASTR</name>
<proteinExistence type="predicted"/>
<protein>
    <submittedName>
        <fullName evidence="3">Reverse transcriptase domain-containing protein</fullName>
    </submittedName>
</protein>
<dbReference type="GO" id="GO:0003964">
    <property type="term" value="F:RNA-directed DNA polymerase activity"/>
    <property type="evidence" value="ECO:0007669"/>
    <property type="project" value="UniProtKB-KW"/>
</dbReference>
<keyword evidence="4" id="KW-1185">Reference proteome</keyword>
<feature type="region of interest" description="Disordered" evidence="1">
    <location>
        <begin position="574"/>
        <end position="601"/>
    </location>
</feature>
<dbReference type="EMBL" id="BQNB010012049">
    <property type="protein sequence ID" value="GJS98501.1"/>
    <property type="molecule type" value="Genomic_DNA"/>
</dbReference>
<evidence type="ECO:0000256" key="1">
    <source>
        <dbReference type="SAM" id="MobiDB-lite"/>
    </source>
</evidence>
<feature type="region of interest" description="Disordered" evidence="1">
    <location>
        <begin position="170"/>
        <end position="261"/>
    </location>
</feature>
<dbReference type="PANTHER" id="PTHR15503:SF45">
    <property type="entry name" value="RNA-DIRECTED DNA POLYMERASE HOMOLOG"/>
    <property type="match status" value="1"/>
</dbReference>
<organism evidence="3 4">
    <name type="scientific">Tanacetum coccineum</name>
    <dbReference type="NCBI Taxonomy" id="301880"/>
    <lineage>
        <taxon>Eukaryota</taxon>
        <taxon>Viridiplantae</taxon>
        <taxon>Streptophyta</taxon>
        <taxon>Embryophyta</taxon>
        <taxon>Tracheophyta</taxon>
        <taxon>Spermatophyta</taxon>
        <taxon>Magnoliopsida</taxon>
        <taxon>eudicotyledons</taxon>
        <taxon>Gunneridae</taxon>
        <taxon>Pentapetalae</taxon>
        <taxon>asterids</taxon>
        <taxon>campanulids</taxon>
        <taxon>Asterales</taxon>
        <taxon>Asteraceae</taxon>
        <taxon>Asteroideae</taxon>
        <taxon>Anthemideae</taxon>
        <taxon>Anthemidinae</taxon>
        <taxon>Tanacetum</taxon>
    </lineage>
</organism>
<dbReference type="CDD" id="cd00303">
    <property type="entry name" value="retropepsin_like"/>
    <property type="match status" value="1"/>
</dbReference>
<feature type="compositionally biased region" description="Acidic residues" evidence="1">
    <location>
        <begin position="233"/>
        <end position="248"/>
    </location>
</feature>
<dbReference type="SUPFAM" id="SSF56672">
    <property type="entry name" value="DNA/RNA polymerases"/>
    <property type="match status" value="1"/>
</dbReference>
<dbReference type="Pfam" id="PF08284">
    <property type="entry name" value="RVP_2"/>
    <property type="match status" value="1"/>
</dbReference>
<reference evidence="3" key="2">
    <citation type="submission" date="2022-01" db="EMBL/GenBank/DDBJ databases">
        <authorList>
            <person name="Yamashiro T."/>
            <person name="Shiraishi A."/>
            <person name="Satake H."/>
            <person name="Nakayama K."/>
        </authorList>
    </citation>
    <scope>NUCLEOTIDE SEQUENCE</scope>
</reference>
<dbReference type="SUPFAM" id="SSF50630">
    <property type="entry name" value="Acid proteases"/>
    <property type="match status" value="1"/>
</dbReference>
<feature type="region of interest" description="Disordered" evidence="1">
    <location>
        <begin position="112"/>
        <end position="136"/>
    </location>
</feature>
<dbReference type="PANTHER" id="PTHR15503">
    <property type="entry name" value="LDOC1 RELATED"/>
    <property type="match status" value="1"/>
</dbReference>
<feature type="compositionally biased region" description="Basic and acidic residues" evidence="1">
    <location>
        <begin position="574"/>
        <end position="584"/>
    </location>
</feature>
<comment type="caution">
    <text evidence="3">The sequence shown here is derived from an EMBL/GenBank/DDBJ whole genome shotgun (WGS) entry which is preliminary data.</text>
</comment>
<keyword evidence="3" id="KW-0548">Nucleotidyltransferase</keyword>
<sequence>MYNVPCECTQAKYLSQEAMQLDNEYRFVAKTVELALSQRALQMIVGVDVAMAGVNKARVIMSSATSVVTYTSVYTDSEPGRAFWGADDEEISEGGIPRVIILGYDGLPMQPVASPSPDYIPSPEDPQTPPVPQDEAEHEPMFVQAHDPDYVPEPIYPKYIPLEDEHEFPAEEQPLPPVDSPTVESPRYITESDPEEDPEEYEDDETEDGPVDYPMDGGDDGDDDDGDSSRDDANDEDEDDEDDDEEEEHLAPADSTTVIPVDEPVFPPEGTKPVIPPPSIDITIGGFPSASDFHIPSTRGRGERLARCTAPPAHLSPPPVPSPLLPSFGCPTQIQTLRIASTQALIDAVTAALPSPPLPPLPPSLYIPLPAPDMRLERVLAARPTKDPAEAVPEIATVTFGEDDVAALRETDRREVQMVVTLREQLRSARQQDQRAGLPYQQGTEGVVGLTRWIEKMESVFNISGCAIENKVKFATCTLLGTALPWWNGQIRTLGPKAYVKGNDVPAYTECFQELTLICTKFVANKTEKVDKYISGLPDNIYGNVKSVKPKTLDETIELANDLMDQKLRTYVERQSDNKRKAADSSRNNHGHHQQPFKRQNVAKVYNMGTGERKPYGGSLPKCTKCHLHHNGLCTQKCHKCNNVGHFARDWHFKRDCPKLKNKDGGNGNAQGWVYVVGNAEKRGNASGNPDANVVTGTFLLNNHYASILFDTGSDRSFISIAFSSLINIAPTSLKNYYDVELADGKLVGIDTIIRGCTLNFLDHPFNIDLMPVKLGSFYVIISMDWLRRCHTVIVCDKKLVQVPYGNETLTFCGNESSNERESRLTVISCSKAQEYMAKGCQVFLAQISTKKEEEKSEGKQIKDVPIVCDFPKVFPEDFPGLPLARPVEFQIDLIPGAAPVARAPYRLAPSEMKELLEQLQELSDKGFIRPSYAIRTDKRTCEREGYEEHLKAILELLKKEQLYAKFIEGFSKIAKSMMKLTQKGIKFDWGEKEDNVFQLIKQKLCSAPILALPEGSEDFVVYCDASHKGLGKENVLADALSRKERIEPLRVRALVMTIGLDLPQRILEAQIEA</sequence>
<evidence type="ECO:0000259" key="2">
    <source>
        <dbReference type="Pfam" id="PF17919"/>
    </source>
</evidence>
<feature type="domain" description="Reverse transcriptase/retrotransposon-derived protein RNase H-like" evidence="2">
    <location>
        <begin position="990"/>
        <end position="1032"/>
    </location>
</feature>
<dbReference type="Gene3D" id="3.30.70.270">
    <property type="match status" value="1"/>
</dbReference>
<dbReference type="Gene3D" id="3.10.10.10">
    <property type="entry name" value="HIV Type 1 Reverse Transcriptase, subunit A, domain 1"/>
    <property type="match status" value="1"/>
</dbReference>
<feature type="compositionally biased region" description="Acidic residues" evidence="1">
    <location>
        <begin position="217"/>
        <end position="226"/>
    </location>
</feature>
<evidence type="ECO:0000313" key="4">
    <source>
        <dbReference type="Proteomes" id="UP001151760"/>
    </source>
</evidence>
<gene>
    <name evidence="3" type="ORF">Tco_0819671</name>
</gene>
<keyword evidence="3" id="KW-0808">Transferase</keyword>
<reference evidence="3" key="1">
    <citation type="journal article" date="2022" name="Int. J. Mol. Sci.">
        <title>Draft Genome of Tanacetum Coccineum: Genomic Comparison of Closely Related Tanacetum-Family Plants.</title>
        <authorList>
            <person name="Yamashiro T."/>
            <person name="Shiraishi A."/>
            <person name="Nakayama K."/>
            <person name="Satake H."/>
        </authorList>
    </citation>
    <scope>NUCLEOTIDE SEQUENCE</scope>
</reference>
<dbReference type="Pfam" id="PF17919">
    <property type="entry name" value="RT_RNaseH_2"/>
    <property type="match status" value="1"/>
</dbReference>
<evidence type="ECO:0000313" key="3">
    <source>
        <dbReference type="EMBL" id="GJS98501.1"/>
    </source>
</evidence>
<accession>A0ABQ5A9V6</accession>
<dbReference type="InterPro" id="IPR043128">
    <property type="entry name" value="Rev_trsase/Diguanyl_cyclase"/>
</dbReference>
<dbReference type="InterPro" id="IPR032567">
    <property type="entry name" value="RTL1-rel"/>
</dbReference>
<keyword evidence="3" id="KW-0695">RNA-directed DNA polymerase</keyword>
<dbReference type="Proteomes" id="UP001151760">
    <property type="component" value="Unassembled WGS sequence"/>
</dbReference>
<dbReference type="InterPro" id="IPR041577">
    <property type="entry name" value="RT_RNaseH_2"/>
</dbReference>